<protein>
    <submittedName>
        <fullName evidence="2">Uncharacterized protein</fullName>
    </submittedName>
</protein>
<feature type="region of interest" description="Disordered" evidence="1">
    <location>
        <begin position="178"/>
        <end position="200"/>
    </location>
</feature>
<evidence type="ECO:0000313" key="3">
    <source>
        <dbReference type="Proteomes" id="UP000091897"/>
    </source>
</evidence>
<keyword evidence="3" id="KW-1185">Reference proteome</keyword>
<dbReference type="EMBL" id="CP016170">
    <property type="protein sequence ID" value="ANN67023.1"/>
    <property type="molecule type" value="Genomic_DNA"/>
</dbReference>
<reference evidence="2 3" key="1">
    <citation type="submission" date="2016-06" db="EMBL/GenBank/DDBJ databases">
        <title>Complete genome sequences of Bordetella bronchialis and Bordetella flabilis.</title>
        <authorList>
            <person name="LiPuma J.J."/>
            <person name="Spilker T."/>
        </authorList>
    </citation>
    <scope>NUCLEOTIDE SEQUENCE [LARGE SCALE GENOMIC DNA]</scope>
    <source>
        <strain evidence="2 3">AU3182</strain>
    </source>
</reference>
<dbReference type="Proteomes" id="UP000091897">
    <property type="component" value="Chromosome"/>
</dbReference>
<sequence length="200" mass="21833">MNAVKAVPVLQARIQQGASFAGIMQEADRMANAGYARLDMSDIKAAAEFQMKIGNLPGFCENHERGSTLGDTELIQYIGVEPFKRQNAVRIRALQAEAAHSGTPRTVSTSAYREATVAALRAMPFEDGESIMRLLQRGTKISTYEACTMGVKLLRTGMTLPQPYLDTFIVYSVTHRATPDPAPAARPERRIESPGPHLGI</sequence>
<name>A0ABM6CSX8_9BORD</name>
<dbReference type="RefSeq" id="WP_066349601.1">
    <property type="nucleotide sequence ID" value="NZ_CBCSFJ010000007.1"/>
</dbReference>
<accession>A0ABM6CSX8</accession>
<proteinExistence type="predicted"/>
<evidence type="ECO:0000256" key="1">
    <source>
        <dbReference type="SAM" id="MobiDB-lite"/>
    </source>
</evidence>
<evidence type="ECO:0000313" key="2">
    <source>
        <dbReference type="EMBL" id="ANN67023.1"/>
    </source>
</evidence>
<gene>
    <name evidence="2" type="ORF">BAU06_12605</name>
</gene>
<organism evidence="2 3">
    <name type="scientific">Bordetella bronchialis</name>
    <dbReference type="NCBI Taxonomy" id="463025"/>
    <lineage>
        <taxon>Bacteria</taxon>
        <taxon>Pseudomonadati</taxon>
        <taxon>Pseudomonadota</taxon>
        <taxon>Betaproteobacteria</taxon>
        <taxon>Burkholderiales</taxon>
        <taxon>Alcaligenaceae</taxon>
        <taxon>Bordetella</taxon>
    </lineage>
</organism>